<sequence length="61" mass="6606">MDTPARSVALVLNTWGPLCLCPSEDEQRAAQAQIKALVARMVDQKAEGEAAARDESSDFED</sequence>
<organism evidence="1 2">
    <name type="scientific">Tetrabaena socialis</name>
    <dbReference type="NCBI Taxonomy" id="47790"/>
    <lineage>
        <taxon>Eukaryota</taxon>
        <taxon>Viridiplantae</taxon>
        <taxon>Chlorophyta</taxon>
        <taxon>core chlorophytes</taxon>
        <taxon>Chlorophyceae</taxon>
        <taxon>CS clade</taxon>
        <taxon>Chlamydomonadales</taxon>
        <taxon>Tetrabaenaceae</taxon>
        <taxon>Tetrabaena</taxon>
    </lineage>
</organism>
<accession>A0A2J8A2G7</accession>
<comment type="caution">
    <text evidence="1">The sequence shown here is derived from an EMBL/GenBank/DDBJ whole genome shotgun (WGS) entry which is preliminary data.</text>
</comment>
<proteinExistence type="predicted"/>
<protein>
    <submittedName>
        <fullName evidence="1">Uncharacterized protein</fullName>
    </submittedName>
</protein>
<gene>
    <name evidence="1" type="ORF">TSOC_006893</name>
</gene>
<evidence type="ECO:0000313" key="2">
    <source>
        <dbReference type="Proteomes" id="UP000236333"/>
    </source>
</evidence>
<dbReference type="Proteomes" id="UP000236333">
    <property type="component" value="Unassembled WGS sequence"/>
</dbReference>
<evidence type="ECO:0000313" key="1">
    <source>
        <dbReference type="EMBL" id="PNH06705.1"/>
    </source>
</evidence>
<name>A0A2J8A2G7_9CHLO</name>
<keyword evidence="2" id="KW-1185">Reference proteome</keyword>
<dbReference type="EMBL" id="PGGS01000219">
    <property type="protein sequence ID" value="PNH06705.1"/>
    <property type="molecule type" value="Genomic_DNA"/>
</dbReference>
<reference evidence="1 2" key="1">
    <citation type="journal article" date="2017" name="Mol. Biol. Evol.">
        <title>The 4-celled Tetrabaena socialis nuclear genome reveals the essential components for genetic control of cell number at the origin of multicellularity in the volvocine lineage.</title>
        <authorList>
            <person name="Featherston J."/>
            <person name="Arakaki Y."/>
            <person name="Hanschen E.R."/>
            <person name="Ferris P.J."/>
            <person name="Michod R.E."/>
            <person name="Olson B.J.S.C."/>
            <person name="Nozaki H."/>
            <person name="Durand P.M."/>
        </authorList>
    </citation>
    <scope>NUCLEOTIDE SEQUENCE [LARGE SCALE GENOMIC DNA]</scope>
    <source>
        <strain evidence="1 2">NIES-571</strain>
    </source>
</reference>
<dbReference type="AlphaFoldDB" id="A0A2J8A2G7"/>